<dbReference type="InterPro" id="IPR021858">
    <property type="entry name" value="Fun_TF"/>
</dbReference>
<dbReference type="GO" id="GO:0008270">
    <property type="term" value="F:zinc ion binding"/>
    <property type="evidence" value="ECO:0007669"/>
    <property type="project" value="InterPro"/>
</dbReference>
<evidence type="ECO:0000313" key="4">
    <source>
        <dbReference type="EMBL" id="QRD03657.1"/>
    </source>
</evidence>
<dbReference type="InterPro" id="IPR052400">
    <property type="entry name" value="Zn2-C6_fungal_TF"/>
</dbReference>
<evidence type="ECO:0000259" key="3">
    <source>
        <dbReference type="PROSITE" id="PS50048"/>
    </source>
</evidence>
<feature type="region of interest" description="Disordered" evidence="2">
    <location>
        <begin position="1"/>
        <end position="29"/>
    </location>
</feature>
<gene>
    <name evidence="4" type="ORF">JI435_160500</name>
</gene>
<dbReference type="EMBL" id="CP069037">
    <property type="protein sequence ID" value="QRD03657.1"/>
    <property type="molecule type" value="Genomic_DNA"/>
</dbReference>
<dbReference type="GO" id="GO:0000981">
    <property type="term" value="F:DNA-binding transcription factor activity, RNA polymerase II-specific"/>
    <property type="evidence" value="ECO:0007669"/>
    <property type="project" value="InterPro"/>
</dbReference>
<sequence>MQQESPLSEDISTPQELSGDVASGKITRRSHQKSRAGCTNCKSRRIKCDEAKPRCANCARRQVRCSFGTNIPLNTSENRGVSVEMEYSQLSNIELTYHWTTTTSHSLSAWASGAAVWHTLMEEVAFSHRHVLHLMFALTALHLAYCRATRRKEYTATANQHYESALTCVTQAIANINAENCDAILLSVQLICFVSWARGPQPGEYLAFGENGRSEWLVMFRGIRTTLESFGQQNFHKRHGSAAKAKSRPLVSTDEPMGYESQLSELHEHVSIASPSSQIEENVRAVCILQECYSNRYGGVDSEYHVAFAWLYKMSDGFLDQLQQCDPLPLIIYAHFAVLMQDMERFWYMKGWTHHVMSGIFEAMDAEHRAWIKWPMAKVGWIAP</sequence>
<dbReference type="PROSITE" id="PS00463">
    <property type="entry name" value="ZN2_CY6_FUNGAL_1"/>
    <property type="match status" value="1"/>
</dbReference>
<dbReference type="Gene3D" id="4.10.240.10">
    <property type="entry name" value="Zn(2)-C6 fungal-type DNA-binding domain"/>
    <property type="match status" value="1"/>
</dbReference>
<dbReference type="SUPFAM" id="SSF57701">
    <property type="entry name" value="Zn2/Cys6 DNA-binding domain"/>
    <property type="match status" value="1"/>
</dbReference>
<dbReference type="PANTHER" id="PTHR47657:SF13">
    <property type="entry name" value="ZN(2)-C6 FUNGAL-TYPE DOMAIN-CONTAINING PROTEIN-RELATED"/>
    <property type="match status" value="1"/>
</dbReference>
<dbReference type="InterPro" id="IPR001138">
    <property type="entry name" value="Zn2Cys6_DnaBD"/>
</dbReference>
<dbReference type="KEGG" id="pno:SNOG_16050"/>
<keyword evidence="5" id="KW-1185">Reference proteome</keyword>
<proteinExistence type="predicted"/>
<dbReference type="PANTHER" id="PTHR47657">
    <property type="entry name" value="STEROL REGULATORY ELEMENT-BINDING PROTEIN ECM22"/>
    <property type="match status" value="1"/>
</dbReference>
<dbReference type="RefSeq" id="XP_001806180.1">
    <property type="nucleotide sequence ID" value="XM_001806128.1"/>
</dbReference>
<accession>A0A7U2FE82</accession>
<dbReference type="VEuPathDB" id="FungiDB:JI435_160500"/>
<dbReference type="Pfam" id="PF11951">
    <property type="entry name" value="Fungal_trans_2"/>
    <property type="match status" value="1"/>
</dbReference>
<evidence type="ECO:0000256" key="1">
    <source>
        <dbReference type="ARBA" id="ARBA00023242"/>
    </source>
</evidence>
<reference evidence="5" key="1">
    <citation type="journal article" date="2021" name="BMC Genomics">
        <title>Chromosome-level genome assembly and manually-curated proteome of model necrotroph Parastagonospora nodorum Sn15 reveals a genome-wide trove of candidate effector homologs, and redundancy of virulence-related functions within an accessory chromosome.</title>
        <authorList>
            <person name="Bertazzoni S."/>
            <person name="Jones D.A.B."/>
            <person name="Phan H.T."/>
            <person name="Tan K.-C."/>
            <person name="Hane J.K."/>
        </authorList>
    </citation>
    <scope>NUCLEOTIDE SEQUENCE [LARGE SCALE GENOMIC DNA]</scope>
    <source>
        <strain evidence="5">SN15 / ATCC MYA-4574 / FGSC 10173)</strain>
    </source>
</reference>
<dbReference type="SMART" id="SM00066">
    <property type="entry name" value="GAL4"/>
    <property type="match status" value="1"/>
</dbReference>
<dbReference type="CDD" id="cd00067">
    <property type="entry name" value="GAL4"/>
    <property type="match status" value="1"/>
</dbReference>
<keyword evidence="1" id="KW-0539">Nucleus</keyword>
<evidence type="ECO:0000313" key="5">
    <source>
        <dbReference type="Proteomes" id="UP000663193"/>
    </source>
</evidence>
<dbReference type="InterPro" id="IPR036864">
    <property type="entry name" value="Zn2-C6_fun-type_DNA-bd_sf"/>
</dbReference>
<protein>
    <recommendedName>
        <fullName evidence="3">Zn(2)-C6 fungal-type domain-containing protein</fullName>
    </recommendedName>
</protein>
<feature type="compositionally biased region" description="Polar residues" evidence="2">
    <location>
        <begin position="1"/>
        <end position="16"/>
    </location>
</feature>
<dbReference type="Pfam" id="PF00172">
    <property type="entry name" value="Zn_clus"/>
    <property type="match status" value="1"/>
</dbReference>
<organism evidence="4 5">
    <name type="scientific">Phaeosphaeria nodorum (strain SN15 / ATCC MYA-4574 / FGSC 10173)</name>
    <name type="common">Glume blotch fungus</name>
    <name type="synonym">Parastagonospora nodorum</name>
    <dbReference type="NCBI Taxonomy" id="321614"/>
    <lineage>
        <taxon>Eukaryota</taxon>
        <taxon>Fungi</taxon>
        <taxon>Dikarya</taxon>
        <taxon>Ascomycota</taxon>
        <taxon>Pezizomycotina</taxon>
        <taxon>Dothideomycetes</taxon>
        <taxon>Pleosporomycetidae</taxon>
        <taxon>Pleosporales</taxon>
        <taxon>Pleosporineae</taxon>
        <taxon>Phaeosphaeriaceae</taxon>
        <taxon>Parastagonospora</taxon>
    </lineage>
</organism>
<dbReference type="OMA" id="MRGVRSI"/>
<dbReference type="OrthoDB" id="416217at2759"/>
<dbReference type="PROSITE" id="PS50048">
    <property type="entry name" value="ZN2_CY6_FUNGAL_2"/>
    <property type="match status" value="1"/>
</dbReference>
<dbReference type="AlphaFoldDB" id="A0A7U2FE82"/>
<name>A0A7U2FE82_PHANO</name>
<evidence type="ECO:0000256" key="2">
    <source>
        <dbReference type="SAM" id="MobiDB-lite"/>
    </source>
</evidence>
<dbReference type="Proteomes" id="UP000663193">
    <property type="component" value="Chromosome 15"/>
</dbReference>
<feature type="domain" description="Zn(2)-C6 fungal-type" evidence="3">
    <location>
        <begin position="37"/>
        <end position="67"/>
    </location>
</feature>